<keyword evidence="2 9" id="KW-0121">Carboxypeptidase</keyword>
<evidence type="ECO:0000256" key="3">
    <source>
        <dbReference type="ARBA" id="ARBA00022670"/>
    </source>
</evidence>
<feature type="domain" description="LD-carboxypeptidase C-terminal" evidence="8">
    <location>
        <begin position="181"/>
        <end position="298"/>
    </location>
</feature>
<dbReference type="CDD" id="cd07025">
    <property type="entry name" value="Peptidase_S66"/>
    <property type="match status" value="1"/>
</dbReference>
<dbReference type="PANTHER" id="PTHR30237">
    <property type="entry name" value="MURAMOYLTETRAPEPTIDE CARBOXYPEPTIDASE"/>
    <property type="match status" value="1"/>
</dbReference>
<evidence type="ECO:0000313" key="9">
    <source>
        <dbReference type="EMBL" id="RIE08724.1"/>
    </source>
</evidence>
<keyword evidence="10" id="KW-1185">Reference proteome</keyword>
<proteinExistence type="inferred from homology"/>
<dbReference type="PANTHER" id="PTHR30237:SF2">
    <property type="entry name" value="MUREIN TETRAPEPTIDE CARBOXYPEPTIDASE"/>
    <property type="match status" value="1"/>
</dbReference>
<keyword evidence="4" id="KW-0378">Hydrolase</keyword>
<dbReference type="InterPro" id="IPR027461">
    <property type="entry name" value="Carboxypeptidase_A_C_sf"/>
</dbReference>
<dbReference type="Gene3D" id="3.40.50.10740">
    <property type="entry name" value="Class I glutamine amidotransferase-like"/>
    <property type="match status" value="1"/>
</dbReference>
<evidence type="ECO:0000259" key="8">
    <source>
        <dbReference type="Pfam" id="PF17676"/>
    </source>
</evidence>
<dbReference type="Gene3D" id="3.50.30.60">
    <property type="entry name" value="LD-carboxypeptidase A C-terminal domain-like"/>
    <property type="match status" value="1"/>
</dbReference>
<dbReference type="InterPro" id="IPR003507">
    <property type="entry name" value="S66_fam"/>
</dbReference>
<evidence type="ECO:0000256" key="4">
    <source>
        <dbReference type="ARBA" id="ARBA00022801"/>
    </source>
</evidence>
<sequence>MTVVHPHSLRLGATIGIVAPAGPNNEEKLQAGITYLQSKGYRTVVGTHVHDAYGYLAGSDIARAADINEMFDRDDIDAIICSRGGYGAMRLLPLLDYQCIRANPKPFMGYSDITSLHLAFWKEAQLATFYGPMVSIDINDHMRPLVEQTMWQLLTEPSFAGELMYDRASNNVRAMLPGIAEGVLVGGCMTLVEALLGTPWQLDCTGRILFLEDVDEEWHDIDRMLAHLSLAGIFRDAAAIVMGEMVNVHNSDESKPSLHLAELYRDYLSGLSKPVLVDFPSGHGQDMTPLPLGCAVRLDASGASIRLLEAATI</sequence>
<gene>
    <name evidence="9" type="ORF">SMC6_03655</name>
</gene>
<feature type="domain" description="LD-carboxypeptidase N-terminal" evidence="7">
    <location>
        <begin position="15"/>
        <end position="131"/>
    </location>
</feature>
<dbReference type="SUPFAM" id="SSF52317">
    <property type="entry name" value="Class I glutamine amidotransferase-like"/>
    <property type="match status" value="1"/>
</dbReference>
<dbReference type="GO" id="GO:0008236">
    <property type="term" value="F:serine-type peptidase activity"/>
    <property type="evidence" value="ECO:0007669"/>
    <property type="project" value="UniProtKB-KW"/>
</dbReference>
<dbReference type="SUPFAM" id="SSF141986">
    <property type="entry name" value="LD-carboxypeptidase A C-terminal domain-like"/>
    <property type="match status" value="1"/>
</dbReference>
<evidence type="ECO:0000256" key="6">
    <source>
        <dbReference type="PIRSR" id="PIRSR028757-1"/>
    </source>
</evidence>
<organism evidence="9 10">
    <name type="scientific">Candidatus Cryosericum odellii</name>
    <dbReference type="NCBI Taxonomy" id="2290917"/>
    <lineage>
        <taxon>Bacteria</taxon>
        <taxon>Pseudomonadati</taxon>
        <taxon>Caldisericota/Cryosericota group</taxon>
        <taxon>Candidatus Cryosericota</taxon>
        <taxon>Candidatus Cryosericia</taxon>
        <taxon>Candidatus Cryosericales</taxon>
        <taxon>Candidatus Cryosericaceae</taxon>
        <taxon>Candidatus Cryosericum</taxon>
    </lineage>
</organism>
<accession>A0A398DC44</accession>
<keyword evidence="3" id="KW-0645">Protease</keyword>
<dbReference type="InterPro" id="IPR029062">
    <property type="entry name" value="Class_I_gatase-like"/>
</dbReference>
<feature type="active site" description="Charge relay system" evidence="6">
    <location>
        <position position="212"/>
    </location>
</feature>
<dbReference type="AlphaFoldDB" id="A0A398DC44"/>
<feature type="active site" description="Nucleophile" evidence="6">
    <location>
        <position position="111"/>
    </location>
</feature>
<dbReference type="GO" id="GO:0004180">
    <property type="term" value="F:carboxypeptidase activity"/>
    <property type="evidence" value="ECO:0007669"/>
    <property type="project" value="UniProtKB-KW"/>
</dbReference>
<evidence type="ECO:0000256" key="2">
    <source>
        <dbReference type="ARBA" id="ARBA00022645"/>
    </source>
</evidence>
<feature type="active site" description="Charge relay system" evidence="6">
    <location>
        <position position="283"/>
    </location>
</feature>
<protein>
    <submittedName>
        <fullName evidence="9">LD-carboxypeptidase</fullName>
    </submittedName>
</protein>
<dbReference type="RefSeq" id="WP_119175527.1">
    <property type="nucleotide sequence ID" value="NZ_QXIT01000069.1"/>
</dbReference>
<keyword evidence="5" id="KW-0720">Serine protease</keyword>
<dbReference type="Pfam" id="PF02016">
    <property type="entry name" value="Peptidase_S66"/>
    <property type="match status" value="1"/>
</dbReference>
<dbReference type="EMBL" id="QXIT01000069">
    <property type="protein sequence ID" value="RIE08724.1"/>
    <property type="molecule type" value="Genomic_DNA"/>
</dbReference>
<dbReference type="PIRSF" id="PIRSF028757">
    <property type="entry name" value="LD-carboxypeptidase"/>
    <property type="match status" value="1"/>
</dbReference>
<dbReference type="InterPro" id="IPR040921">
    <property type="entry name" value="Peptidase_S66C"/>
</dbReference>
<dbReference type="GO" id="GO:0006508">
    <property type="term" value="P:proteolysis"/>
    <property type="evidence" value="ECO:0007669"/>
    <property type="project" value="UniProtKB-KW"/>
</dbReference>
<evidence type="ECO:0000259" key="7">
    <source>
        <dbReference type="Pfam" id="PF02016"/>
    </source>
</evidence>
<dbReference type="Proteomes" id="UP000266260">
    <property type="component" value="Unassembled WGS sequence"/>
</dbReference>
<reference evidence="9 10" key="1">
    <citation type="submission" date="2018-09" db="EMBL/GenBank/DDBJ databases">
        <title>Discovery and Ecogenomic Context for Candidatus Cryosericales, a Global Caldiserica Order Active in Thawing Permafrost.</title>
        <authorList>
            <person name="Martinez M.A."/>
            <person name="Woodcroft B.J."/>
            <person name="Ignacio Espinoza J.C."/>
            <person name="Zayed A."/>
            <person name="Singleton C.M."/>
            <person name="Boyd J."/>
            <person name="Li Y.-F."/>
            <person name="Purvine S."/>
            <person name="Maughan H."/>
            <person name="Hodgkins S.B."/>
            <person name="Anderson D."/>
            <person name="Sederholm M."/>
            <person name="Temperton B."/>
            <person name="Saleska S.R."/>
            <person name="Tyson G.W."/>
            <person name="Rich V.I."/>
        </authorList>
    </citation>
    <scope>NUCLEOTIDE SEQUENCE [LARGE SCALE GENOMIC DNA]</scope>
    <source>
        <strain evidence="9 10">SMC6</strain>
    </source>
</reference>
<comment type="similarity">
    <text evidence="1">Belongs to the peptidase S66 family.</text>
</comment>
<name>A0A398DC44_9BACT</name>
<dbReference type="InterPro" id="IPR040449">
    <property type="entry name" value="Peptidase_S66_N"/>
</dbReference>
<evidence type="ECO:0000256" key="1">
    <source>
        <dbReference type="ARBA" id="ARBA00010233"/>
    </source>
</evidence>
<dbReference type="InterPro" id="IPR027478">
    <property type="entry name" value="LdcA_N"/>
</dbReference>
<evidence type="ECO:0000313" key="10">
    <source>
        <dbReference type="Proteomes" id="UP000266260"/>
    </source>
</evidence>
<evidence type="ECO:0000256" key="5">
    <source>
        <dbReference type="ARBA" id="ARBA00022825"/>
    </source>
</evidence>
<dbReference type="Pfam" id="PF17676">
    <property type="entry name" value="Peptidase_S66C"/>
    <property type="match status" value="1"/>
</dbReference>
<comment type="caution">
    <text evidence="9">The sequence shown here is derived from an EMBL/GenBank/DDBJ whole genome shotgun (WGS) entry which is preliminary data.</text>
</comment>